<reference evidence="9" key="2">
    <citation type="journal article" date="2017" name="Nat. Plants">
        <title>The Aegilops tauschii genome reveals multiple impacts of transposons.</title>
        <authorList>
            <person name="Zhao G."/>
            <person name="Zou C."/>
            <person name="Li K."/>
            <person name="Wang K."/>
            <person name="Li T."/>
            <person name="Gao L."/>
            <person name="Zhang X."/>
            <person name="Wang H."/>
            <person name="Yang Z."/>
            <person name="Liu X."/>
            <person name="Jiang W."/>
            <person name="Mao L."/>
            <person name="Kong X."/>
            <person name="Jiao Y."/>
            <person name="Jia J."/>
        </authorList>
    </citation>
    <scope>NUCLEOTIDE SEQUENCE [LARGE SCALE GENOMIC DNA]</scope>
    <source>
        <strain evidence="9">cv. AL8/78</strain>
    </source>
</reference>
<dbReference type="EnsemblPlants" id="AET2Gv21254500.1">
    <property type="protein sequence ID" value="AET2Gv21254500.1"/>
    <property type="gene ID" value="AET2Gv21254500"/>
</dbReference>
<proteinExistence type="predicted"/>
<evidence type="ECO:0000256" key="4">
    <source>
        <dbReference type="ARBA" id="ARBA00022989"/>
    </source>
</evidence>
<comment type="subcellular location">
    <subcellularLocation>
        <location evidence="6">Endomembrane system</location>
        <topology evidence="6">Single-pass membrane protein</topology>
    </subcellularLocation>
    <subcellularLocation>
        <location evidence="1">Membrane</location>
        <topology evidence="1">Single-pass type I membrane protein</topology>
    </subcellularLocation>
</comment>
<keyword evidence="9" id="KW-1185">Reference proteome</keyword>
<evidence type="ECO:0000256" key="5">
    <source>
        <dbReference type="ARBA" id="ARBA00023136"/>
    </source>
</evidence>
<evidence type="ECO:0000256" key="2">
    <source>
        <dbReference type="ARBA" id="ARBA00022692"/>
    </source>
</evidence>
<evidence type="ECO:0000256" key="7">
    <source>
        <dbReference type="SAM" id="MobiDB-lite"/>
    </source>
</evidence>
<feature type="compositionally biased region" description="Basic and acidic residues" evidence="7">
    <location>
        <begin position="132"/>
        <end position="145"/>
    </location>
</feature>
<name>A0A453DIB8_AEGTS</name>
<feature type="compositionally biased region" description="Basic and acidic residues" evidence="7">
    <location>
        <begin position="170"/>
        <end position="182"/>
    </location>
</feature>
<protein>
    <recommendedName>
        <fullName evidence="10">Serine-threonine/tyrosine-protein kinase catalytic domain-containing protein</fullName>
    </recommendedName>
</protein>
<evidence type="ECO:0000256" key="6">
    <source>
        <dbReference type="ARBA" id="ARBA00037847"/>
    </source>
</evidence>
<dbReference type="GO" id="GO:0012505">
    <property type="term" value="C:endomembrane system"/>
    <property type="evidence" value="ECO:0007669"/>
    <property type="project" value="UniProtKB-SubCell"/>
</dbReference>
<evidence type="ECO:0000256" key="1">
    <source>
        <dbReference type="ARBA" id="ARBA00004479"/>
    </source>
</evidence>
<keyword evidence="3" id="KW-0732">Signal</keyword>
<evidence type="ECO:0000313" key="8">
    <source>
        <dbReference type="EnsemblPlants" id="AET2Gv21254500.1"/>
    </source>
</evidence>
<reference evidence="8" key="5">
    <citation type="journal article" date="2021" name="G3 (Bethesda)">
        <title>Aegilops tauschii genome assembly Aet v5.0 features greater sequence contiguity and improved annotation.</title>
        <authorList>
            <person name="Wang L."/>
            <person name="Zhu T."/>
            <person name="Rodriguez J.C."/>
            <person name="Deal K.R."/>
            <person name="Dubcovsky J."/>
            <person name="McGuire P.E."/>
            <person name="Lux T."/>
            <person name="Spannagl M."/>
            <person name="Mayer K.F.X."/>
            <person name="Baldrich P."/>
            <person name="Meyers B.C."/>
            <person name="Huo N."/>
            <person name="Gu Y.Q."/>
            <person name="Zhou H."/>
            <person name="Devos K.M."/>
            <person name="Bennetzen J.L."/>
            <person name="Unver T."/>
            <person name="Budak H."/>
            <person name="Gulick P.J."/>
            <person name="Galiba G."/>
            <person name="Kalapos B."/>
            <person name="Nelson D.R."/>
            <person name="Li P."/>
            <person name="You F.M."/>
            <person name="Luo M.C."/>
            <person name="Dvorak J."/>
        </authorList>
    </citation>
    <scope>NUCLEOTIDE SEQUENCE [LARGE SCALE GENOMIC DNA]</scope>
    <source>
        <strain evidence="8">cv. AL8/78</strain>
    </source>
</reference>
<keyword evidence="4" id="KW-1133">Transmembrane helix</keyword>
<evidence type="ECO:0008006" key="10">
    <source>
        <dbReference type="Google" id="ProtNLM"/>
    </source>
</evidence>
<reference evidence="8" key="4">
    <citation type="submission" date="2019-03" db="UniProtKB">
        <authorList>
            <consortium name="EnsemblPlants"/>
        </authorList>
    </citation>
    <scope>IDENTIFICATION</scope>
</reference>
<dbReference type="PANTHER" id="PTHR46084:SF41">
    <property type="entry name" value="LRR RECEPTOR-LIKE SERINE_THREONINE-PROTEIN KINASE-RELATED"/>
    <property type="match status" value="1"/>
</dbReference>
<reference evidence="9" key="1">
    <citation type="journal article" date="2014" name="Science">
        <title>Ancient hybridizations among the ancestral genomes of bread wheat.</title>
        <authorList>
            <consortium name="International Wheat Genome Sequencing Consortium,"/>
            <person name="Marcussen T."/>
            <person name="Sandve S.R."/>
            <person name="Heier L."/>
            <person name="Spannagl M."/>
            <person name="Pfeifer M."/>
            <person name="Jakobsen K.S."/>
            <person name="Wulff B.B."/>
            <person name="Steuernagel B."/>
            <person name="Mayer K.F."/>
            <person name="Olsen O.A."/>
        </authorList>
    </citation>
    <scope>NUCLEOTIDE SEQUENCE [LARGE SCALE GENOMIC DNA]</scope>
    <source>
        <strain evidence="9">cv. AL8/78</strain>
    </source>
</reference>
<dbReference type="Proteomes" id="UP000015105">
    <property type="component" value="Chromosome 2D"/>
</dbReference>
<dbReference type="PANTHER" id="PTHR46084">
    <property type="entry name" value="PROTEIN MALE DISCOVERER 2"/>
    <property type="match status" value="1"/>
</dbReference>
<feature type="region of interest" description="Disordered" evidence="7">
    <location>
        <begin position="128"/>
        <end position="196"/>
    </location>
</feature>
<dbReference type="AlphaFoldDB" id="A0A453DIB8"/>
<keyword evidence="5" id="KW-0472">Membrane</keyword>
<evidence type="ECO:0000256" key="3">
    <source>
        <dbReference type="ARBA" id="ARBA00022729"/>
    </source>
</evidence>
<organism evidence="8 9">
    <name type="scientific">Aegilops tauschii subsp. strangulata</name>
    <name type="common">Goatgrass</name>
    <dbReference type="NCBI Taxonomy" id="200361"/>
    <lineage>
        <taxon>Eukaryota</taxon>
        <taxon>Viridiplantae</taxon>
        <taxon>Streptophyta</taxon>
        <taxon>Embryophyta</taxon>
        <taxon>Tracheophyta</taxon>
        <taxon>Spermatophyta</taxon>
        <taxon>Magnoliopsida</taxon>
        <taxon>Liliopsida</taxon>
        <taxon>Poales</taxon>
        <taxon>Poaceae</taxon>
        <taxon>BOP clade</taxon>
        <taxon>Pooideae</taxon>
        <taxon>Triticodae</taxon>
        <taxon>Triticeae</taxon>
        <taxon>Triticinae</taxon>
        <taxon>Aegilops</taxon>
    </lineage>
</organism>
<sequence>MLFSRHEKALGHFNSKASFPSRDSSEDKYMDIQGNTFAFGVILLEIISGRLPYCKDKGYLVDWVSRIVSQPHCNNSACLTQRSRKSKMKCWKILSFHQLKKSFAAKVQITAHSEFLILYISAGHQVPPAAGGDREAGRPGADQRADGGPGGDLQRGEPVRRPRPVQAAVDADHRGGPGDRHRPLGGRHPQGVLPGVGGARPVVVAAHASPHLVTL</sequence>
<evidence type="ECO:0000313" key="9">
    <source>
        <dbReference type="Proteomes" id="UP000015105"/>
    </source>
</evidence>
<dbReference type="GO" id="GO:0016020">
    <property type="term" value="C:membrane"/>
    <property type="evidence" value="ECO:0007669"/>
    <property type="project" value="UniProtKB-SubCell"/>
</dbReference>
<accession>A0A453DIB8</accession>
<reference evidence="8" key="3">
    <citation type="journal article" date="2017" name="Nature">
        <title>Genome sequence of the progenitor of the wheat D genome Aegilops tauschii.</title>
        <authorList>
            <person name="Luo M.C."/>
            <person name="Gu Y.Q."/>
            <person name="Puiu D."/>
            <person name="Wang H."/>
            <person name="Twardziok S.O."/>
            <person name="Deal K.R."/>
            <person name="Huo N."/>
            <person name="Zhu T."/>
            <person name="Wang L."/>
            <person name="Wang Y."/>
            <person name="McGuire P.E."/>
            <person name="Liu S."/>
            <person name="Long H."/>
            <person name="Ramasamy R.K."/>
            <person name="Rodriguez J.C."/>
            <person name="Van S.L."/>
            <person name="Yuan L."/>
            <person name="Wang Z."/>
            <person name="Xia Z."/>
            <person name="Xiao L."/>
            <person name="Anderson O.D."/>
            <person name="Ouyang S."/>
            <person name="Liang Y."/>
            <person name="Zimin A.V."/>
            <person name="Pertea G."/>
            <person name="Qi P."/>
            <person name="Bennetzen J.L."/>
            <person name="Dai X."/>
            <person name="Dawson M.W."/>
            <person name="Muller H.G."/>
            <person name="Kugler K."/>
            <person name="Rivarola-Duarte L."/>
            <person name="Spannagl M."/>
            <person name="Mayer K.F.X."/>
            <person name="Lu F.H."/>
            <person name="Bevan M.W."/>
            <person name="Leroy P."/>
            <person name="Li P."/>
            <person name="You F.M."/>
            <person name="Sun Q."/>
            <person name="Liu Z."/>
            <person name="Lyons E."/>
            <person name="Wicker T."/>
            <person name="Salzberg S.L."/>
            <person name="Devos K.M."/>
            <person name="Dvorak J."/>
        </authorList>
    </citation>
    <scope>NUCLEOTIDE SEQUENCE [LARGE SCALE GENOMIC DNA]</scope>
    <source>
        <strain evidence="8">cv. AL8/78</strain>
    </source>
</reference>
<keyword evidence="2" id="KW-0812">Transmembrane</keyword>
<dbReference type="Gramene" id="AET2Gv21254500.1">
    <property type="protein sequence ID" value="AET2Gv21254500.1"/>
    <property type="gene ID" value="AET2Gv21254500"/>
</dbReference>